<comment type="caution">
    <text evidence="2">The sequence shown here is derived from an EMBL/GenBank/DDBJ whole genome shotgun (WGS) entry which is preliminary data.</text>
</comment>
<evidence type="ECO:0000256" key="1">
    <source>
        <dbReference type="SAM" id="MobiDB-lite"/>
    </source>
</evidence>
<dbReference type="Pfam" id="PF19692">
    <property type="entry name" value="DUF6193"/>
    <property type="match status" value="1"/>
</dbReference>
<dbReference type="EMBL" id="JBHSOC010000179">
    <property type="protein sequence ID" value="MFC5647457.1"/>
    <property type="molecule type" value="Genomic_DNA"/>
</dbReference>
<name>A0ABW0VNK7_9ACTN</name>
<evidence type="ECO:0000313" key="3">
    <source>
        <dbReference type="Proteomes" id="UP001596066"/>
    </source>
</evidence>
<gene>
    <name evidence="2" type="ORF">ACFPZF_39750</name>
</gene>
<proteinExistence type="predicted"/>
<dbReference type="Proteomes" id="UP001596066">
    <property type="component" value="Unassembled WGS sequence"/>
</dbReference>
<feature type="non-terminal residue" evidence="2">
    <location>
        <position position="1"/>
    </location>
</feature>
<feature type="compositionally biased region" description="Polar residues" evidence="1">
    <location>
        <begin position="1"/>
        <end position="14"/>
    </location>
</feature>
<dbReference type="RefSeq" id="WP_380232916.1">
    <property type="nucleotide sequence ID" value="NZ_JBHSOC010000179.1"/>
</dbReference>
<sequence>RSANASEPGDTTFSIMVDGGPQSCRAGRPGTPLRGRENGNGVYGVHDGREVIARFETPEEAVALVVATLPEGLGPAR</sequence>
<dbReference type="InterPro" id="IPR045682">
    <property type="entry name" value="DUF6193"/>
</dbReference>
<keyword evidence="3" id="KW-1185">Reference proteome</keyword>
<evidence type="ECO:0000313" key="2">
    <source>
        <dbReference type="EMBL" id="MFC5647457.1"/>
    </source>
</evidence>
<accession>A0ABW0VNK7</accession>
<reference evidence="3" key="1">
    <citation type="journal article" date="2019" name="Int. J. Syst. Evol. Microbiol.">
        <title>The Global Catalogue of Microorganisms (GCM) 10K type strain sequencing project: providing services to taxonomists for standard genome sequencing and annotation.</title>
        <authorList>
            <consortium name="The Broad Institute Genomics Platform"/>
            <consortium name="The Broad Institute Genome Sequencing Center for Infectious Disease"/>
            <person name="Wu L."/>
            <person name="Ma J."/>
        </authorList>
    </citation>
    <scope>NUCLEOTIDE SEQUENCE [LARGE SCALE GENOMIC DNA]</scope>
    <source>
        <strain evidence="3">CGMCC 4.1622</strain>
    </source>
</reference>
<organism evidence="2 3">
    <name type="scientific">Kitasatospora cinereorecta</name>
    <dbReference type="NCBI Taxonomy" id="285560"/>
    <lineage>
        <taxon>Bacteria</taxon>
        <taxon>Bacillati</taxon>
        <taxon>Actinomycetota</taxon>
        <taxon>Actinomycetes</taxon>
        <taxon>Kitasatosporales</taxon>
        <taxon>Streptomycetaceae</taxon>
        <taxon>Kitasatospora</taxon>
    </lineage>
</organism>
<feature type="region of interest" description="Disordered" evidence="1">
    <location>
        <begin position="1"/>
        <end position="42"/>
    </location>
</feature>
<protein>
    <submittedName>
        <fullName evidence="2">DUF6193 family natural product biosynthesis protein</fullName>
    </submittedName>
</protein>